<protein>
    <recommendedName>
        <fullName evidence="1">HTH cro/C1-type domain-containing protein</fullName>
    </recommendedName>
</protein>
<feature type="non-terminal residue" evidence="2">
    <location>
        <position position="287"/>
    </location>
</feature>
<proteinExistence type="predicted"/>
<dbReference type="PROSITE" id="PS50943">
    <property type="entry name" value="HTH_CROC1"/>
    <property type="match status" value="1"/>
</dbReference>
<dbReference type="GO" id="GO:0003677">
    <property type="term" value="F:DNA binding"/>
    <property type="evidence" value="ECO:0007669"/>
    <property type="project" value="InterPro"/>
</dbReference>
<evidence type="ECO:0000313" key="2">
    <source>
        <dbReference type="EMBL" id="GAI29951.1"/>
    </source>
</evidence>
<dbReference type="InterPro" id="IPR010982">
    <property type="entry name" value="Lambda_DNA-bd_dom_sf"/>
</dbReference>
<feature type="non-terminal residue" evidence="2">
    <location>
        <position position="1"/>
    </location>
</feature>
<dbReference type="SUPFAM" id="SSF47413">
    <property type="entry name" value="lambda repressor-like DNA-binding domains"/>
    <property type="match status" value="1"/>
</dbReference>
<dbReference type="EMBL" id="BARV01016693">
    <property type="protein sequence ID" value="GAI29951.1"/>
    <property type="molecule type" value="Genomic_DNA"/>
</dbReference>
<comment type="caution">
    <text evidence="2">The sequence shown here is derived from an EMBL/GenBank/DDBJ whole genome shotgun (WGS) entry which is preliminary data.</text>
</comment>
<name>X1NID9_9ZZZZ</name>
<feature type="domain" description="HTH cro/C1-type" evidence="1">
    <location>
        <begin position="46"/>
        <end position="101"/>
    </location>
</feature>
<accession>X1NID9</accession>
<dbReference type="Pfam" id="PF01381">
    <property type="entry name" value="HTH_3"/>
    <property type="match status" value="1"/>
</dbReference>
<dbReference type="Gene3D" id="1.10.260.40">
    <property type="entry name" value="lambda repressor-like DNA-binding domains"/>
    <property type="match status" value="1"/>
</dbReference>
<organism evidence="2">
    <name type="scientific">marine sediment metagenome</name>
    <dbReference type="NCBI Taxonomy" id="412755"/>
    <lineage>
        <taxon>unclassified sequences</taxon>
        <taxon>metagenomes</taxon>
        <taxon>ecological metagenomes</taxon>
    </lineage>
</organism>
<sequence length="287" mass="33015">LAKAEIDALRSEYENLSMQLHEYEALKSGTVEILKASNLEELPKILIRARIAKGLSQRQLAKDIGWKEQQIQRYEAEEYASANLSRLAKVANALELNISEIAEFSAKPKISFDAEKDELAWDQFPIKEMYRRNWFKDFFSGSLDEAVANSEELVEKFVTSSIDKPVQAFARQRVRLGGHVNRYALIAWQCRVIILAQKQKVVRKYNKNVITKEWLTKLVHLSSEEDGPKKAFEYLRNSGINVIVVPHLSQTHLDGAAFLLTSNQPVIGITLRYDRLDNFWFKGEFRP</sequence>
<evidence type="ECO:0000259" key="1">
    <source>
        <dbReference type="PROSITE" id="PS50943"/>
    </source>
</evidence>
<dbReference type="AlphaFoldDB" id="X1NID9"/>
<gene>
    <name evidence="2" type="ORF">S06H3_28585</name>
</gene>
<dbReference type="InterPro" id="IPR001387">
    <property type="entry name" value="Cro/C1-type_HTH"/>
</dbReference>
<dbReference type="CDD" id="cd00093">
    <property type="entry name" value="HTH_XRE"/>
    <property type="match status" value="1"/>
</dbReference>
<reference evidence="2" key="1">
    <citation type="journal article" date="2014" name="Front. Microbiol.">
        <title>High frequency of phylogenetically diverse reductive dehalogenase-homologous genes in deep subseafloor sedimentary metagenomes.</title>
        <authorList>
            <person name="Kawai M."/>
            <person name="Futagami T."/>
            <person name="Toyoda A."/>
            <person name="Takaki Y."/>
            <person name="Nishi S."/>
            <person name="Hori S."/>
            <person name="Arai W."/>
            <person name="Tsubouchi T."/>
            <person name="Morono Y."/>
            <person name="Uchiyama I."/>
            <person name="Ito T."/>
            <person name="Fujiyama A."/>
            <person name="Inagaki F."/>
            <person name="Takami H."/>
        </authorList>
    </citation>
    <scope>NUCLEOTIDE SEQUENCE</scope>
    <source>
        <strain evidence="2">Expedition CK06-06</strain>
    </source>
</reference>
<dbReference type="SMART" id="SM00530">
    <property type="entry name" value="HTH_XRE"/>
    <property type="match status" value="1"/>
</dbReference>